<feature type="transmembrane region" description="Helical" evidence="7">
    <location>
        <begin position="42"/>
        <end position="59"/>
    </location>
</feature>
<keyword evidence="4" id="KW-0067">ATP-binding</keyword>
<dbReference type="PANTHER" id="PTHR24221">
    <property type="entry name" value="ATP-BINDING CASSETTE SUB-FAMILY B"/>
    <property type="match status" value="1"/>
</dbReference>
<dbReference type="SUPFAM" id="SSF52540">
    <property type="entry name" value="P-loop containing nucleoside triphosphate hydrolases"/>
    <property type="match status" value="1"/>
</dbReference>
<dbReference type="Proteomes" id="UP000002171">
    <property type="component" value="Unassembled WGS sequence"/>
</dbReference>
<dbReference type="GO" id="GO:0140359">
    <property type="term" value="F:ABC-type transporter activity"/>
    <property type="evidence" value="ECO:0007669"/>
    <property type="project" value="InterPro"/>
</dbReference>
<evidence type="ECO:0000256" key="2">
    <source>
        <dbReference type="ARBA" id="ARBA00022692"/>
    </source>
</evidence>
<dbReference type="InterPro" id="IPR003439">
    <property type="entry name" value="ABC_transporter-like_ATP-bd"/>
</dbReference>
<protein>
    <submittedName>
        <fullName evidence="10">ABC-type multidrug transport system, ATPase and permease component</fullName>
    </submittedName>
</protein>
<evidence type="ECO:0000256" key="4">
    <source>
        <dbReference type="ARBA" id="ARBA00022840"/>
    </source>
</evidence>
<name>A0A7U8C301_NEPCE</name>
<dbReference type="InterPro" id="IPR003593">
    <property type="entry name" value="AAA+_ATPase"/>
</dbReference>
<dbReference type="GO" id="GO:0034040">
    <property type="term" value="F:ATPase-coupled lipid transmembrane transporter activity"/>
    <property type="evidence" value="ECO:0007669"/>
    <property type="project" value="TreeGrafter"/>
</dbReference>
<keyword evidence="6 7" id="KW-0472">Membrane</keyword>
<keyword evidence="11" id="KW-1185">Reference proteome</keyword>
<evidence type="ECO:0000256" key="7">
    <source>
        <dbReference type="SAM" id="Phobius"/>
    </source>
</evidence>
<dbReference type="InterPro" id="IPR036640">
    <property type="entry name" value="ABC1_TM_sf"/>
</dbReference>
<evidence type="ECO:0000256" key="5">
    <source>
        <dbReference type="ARBA" id="ARBA00022989"/>
    </source>
</evidence>
<reference evidence="10 11" key="1">
    <citation type="submission" date="2006-02" db="EMBL/GenBank/DDBJ databases">
        <authorList>
            <person name="Pinhassi J."/>
            <person name="Pedros-Alio C."/>
            <person name="Ferriera S."/>
            <person name="Johnson J."/>
            <person name="Kravitz S."/>
            <person name="Halpern A."/>
            <person name="Remington K."/>
            <person name="Beeson K."/>
            <person name="Tran B."/>
            <person name="Rogers Y.-H."/>
            <person name="Friedman R."/>
            <person name="Venter J.C."/>
        </authorList>
    </citation>
    <scope>NUCLEOTIDE SEQUENCE [LARGE SCALE GENOMIC DNA]</scope>
    <source>
        <strain evidence="10 11">MED92</strain>
    </source>
</reference>
<evidence type="ECO:0000313" key="11">
    <source>
        <dbReference type="Proteomes" id="UP000002171"/>
    </source>
</evidence>
<feature type="domain" description="ABC transporter" evidence="8">
    <location>
        <begin position="317"/>
        <end position="526"/>
    </location>
</feature>
<dbReference type="PROSITE" id="PS50893">
    <property type="entry name" value="ABC_TRANSPORTER_2"/>
    <property type="match status" value="1"/>
</dbReference>
<feature type="transmembrane region" description="Helical" evidence="7">
    <location>
        <begin position="260"/>
        <end position="280"/>
    </location>
</feature>
<accession>A0A7U8C301</accession>
<comment type="subcellular location">
    <subcellularLocation>
        <location evidence="1">Cell membrane</location>
        <topology evidence="1">Multi-pass membrane protein</topology>
    </subcellularLocation>
</comment>
<keyword evidence="3" id="KW-0547">Nucleotide-binding</keyword>
<dbReference type="InterPro" id="IPR011527">
    <property type="entry name" value="ABC1_TM_dom"/>
</dbReference>
<feature type="transmembrane region" description="Helical" evidence="7">
    <location>
        <begin position="145"/>
        <end position="163"/>
    </location>
</feature>
<evidence type="ECO:0000256" key="3">
    <source>
        <dbReference type="ARBA" id="ARBA00022741"/>
    </source>
</evidence>
<sequence length="527" mass="58881">MELFSLAFLYEIASYLISDKKDDFFLMDFFSGLNYQGVADFYYVILFFLVFYISIAFRIKVLKLGSGLAHAMGGDVASSLYKSVIKRIGVDVSVAHDSNEITSQIATKALIVAERFINPLLHLFSTSLIFVVIFLYLLFVAWEETLGIALIAGGYYLIVIRLTRSRLFTMGSIANKETTRLVKFTSRVLNSPREFLLYGELKPSVNDFDSCAQKLAEANGKAAFISQLPKLLLEGVLISIAIIYFYYITGSGSYDGASLMILLVAILRLLPLMQQIFFMLSSMKNGESIVASVLETISHGSRFHQHQSLDIPDWHTLSFDSVKYKYSADQSPFLYNIQVHRNSITAIVGPSGVGKSTFVNILLGCSPHNSGRIYFDDFELGSLCHVAWRNKCSVVSQSPTLDLVQKYVVEGTGSRSDFVREIFDENLSHLGFNFGLETVRERIVNHSDFSGGELKRISLAFAYSFSEVKLIALDEFTAGLDAASRELVLDFVTEKSHGKTVIIVTHLESDLRICDQVCSIQKNDVVK</sequence>
<dbReference type="SUPFAM" id="SSF90123">
    <property type="entry name" value="ABC transporter transmembrane region"/>
    <property type="match status" value="1"/>
</dbReference>
<evidence type="ECO:0000259" key="9">
    <source>
        <dbReference type="PROSITE" id="PS50929"/>
    </source>
</evidence>
<keyword evidence="2 7" id="KW-0812">Transmembrane</keyword>
<dbReference type="GO" id="GO:0005524">
    <property type="term" value="F:ATP binding"/>
    <property type="evidence" value="ECO:0007669"/>
    <property type="project" value="UniProtKB-KW"/>
</dbReference>
<evidence type="ECO:0000256" key="6">
    <source>
        <dbReference type="ARBA" id="ARBA00023136"/>
    </source>
</evidence>
<dbReference type="InterPro" id="IPR039421">
    <property type="entry name" value="Type_1_exporter"/>
</dbReference>
<evidence type="ECO:0000256" key="1">
    <source>
        <dbReference type="ARBA" id="ARBA00004651"/>
    </source>
</evidence>
<dbReference type="PANTHER" id="PTHR24221:SF654">
    <property type="entry name" value="ATP-BINDING CASSETTE SUB-FAMILY B MEMBER 6"/>
    <property type="match status" value="1"/>
</dbReference>
<proteinExistence type="predicted"/>
<dbReference type="PROSITE" id="PS50929">
    <property type="entry name" value="ABC_TM1F"/>
    <property type="match status" value="1"/>
</dbReference>
<dbReference type="GO" id="GO:0016887">
    <property type="term" value="F:ATP hydrolysis activity"/>
    <property type="evidence" value="ECO:0007669"/>
    <property type="project" value="InterPro"/>
</dbReference>
<dbReference type="InterPro" id="IPR027417">
    <property type="entry name" value="P-loop_NTPase"/>
</dbReference>
<dbReference type="Pfam" id="PF00005">
    <property type="entry name" value="ABC_tran"/>
    <property type="match status" value="1"/>
</dbReference>
<feature type="domain" description="ABC transmembrane type-1" evidence="9">
    <location>
        <begin position="1"/>
        <end position="285"/>
    </location>
</feature>
<dbReference type="Gene3D" id="3.40.50.300">
    <property type="entry name" value="P-loop containing nucleotide triphosphate hydrolases"/>
    <property type="match status" value="1"/>
</dbReference>
<feature type="transmembrane region" description="Helical" evidence="7">
    <location>
        <begin position="231"/>
        <end position="248"/>
    </location>
</feature>
<dbReference type="EMBL" id="AAOW01000016">
    <property type="protein sequence ID" value="EAR60518.1"/>
    <property type="molecule type" value="Genomic_DNA"/>
</dbReference>
<dbReference type="SMART" id="SM00382">
    <property type="entry name" value="AAA"/>
    <property type="match status" value="1"/>
</dbReference>
<evidence type="ECO:0000259" key="8">
    <source>
        <dbReference type="PROSITE" id="PS50893"/>
    </source>
</evidence>
<comment type="caution">
    <text evidence="10">The sequence shown here is derived from an EMBL/GenBank/DDBJ whole genome shotgun (WGS) entry which is preliminary data.</text>
</comment>
<dbReference type="GO" id="GO:0005886">
    <property type="term" value="C:plasma membrane"/>
    <property type="evidence" value="ECO:0007669"/>
    <property type="project" value="UniProtKB-SubCell"/>
</dbReference>
<keyword evidence="5 7" id="KW-1133">Transmembrane helix</keyword>
<dbReference type="AlphaFoldDB" id="A0A7U8C301"/>
<gene>
    <name evidence="10" type="ORF">MED92_16680</name>
</gene>
<organism evidence="10 11">
    <name type="scientific">Neptuniibacter caesariensis</name>
    <dbReference type="NCBI Taxonomy" id="207954"/>
    <lineage>
        <taxon>Bacteria</taxon>
        <taxon>Pseudomonadati</taxon>
        <taxon>Pseudomonadota</taxon>
        <taxon>Gammaproteobacteria</taxon>
        <taxon>Oceanospirillales</taxon>
        <taxon>Oceanospirillaceae</taxon>
        <taxon>Neptuniibacter</taxon>
    </lineage>
</organism>
<evidence type="ECO:0000313" key="10">
    <source>
        <dbReference type="EMBL" id="EAR60518.1"/>
    </source>
</evidence>
<feature type="transmembrane region" description="Helical" evidence="7">
    <location>
        <begin position="120"/>
        <end position="139"/>
    </location>
</feature>
<dbReference type="Gene3D" id="1.20.1560.10">
    <property type="entry name" value="ABC transporter type 1, transmembrane domain"/>
    <property type="match status" value="1"/>
</dbReference>